<proteinExistence type="predicted"/>
<name>A0ABV6ST04_AZOPA</name>
<reference evidence="1 2" key="1">
    <citation type="submission" date="2024-09" db="EMBL/GenBank/DDBJ databases">
        <authorList>
            <person name="Sun Q."/>
            <person name="Mori K."/>
        </authorList>
    </citation>
    <scope>NUCLEOTIDE SEQUENCE [LARGE SCALE GENOMIC DNA]</scope>
    <source>
        <strain evidence="1 2">NCAIM B.01794</strain>
    </source>
</reference>
<dbReference type="EMBL" id="JBHLSS010000116">
    <property type="protein sequence ID" value="MFC0711450.1"/>
    <property type="molecule type" value="Genomic_DNA"/>
</dbReference>
<organism evidence="1 2">
    <name type="scientific">Azorhizophilus paspali</name>
    <name type="common">Azotobacter paspali</name>
    <dbReference type="NCBI Taxonomy" id="69963"/>
    <lineage>
        <taxon>Bacteria</taxon>
        <taxon>Pseudomonadati</taxon>
        <taxon>Pseudomonadota</taxon>
        <taxon>Gammaproteobacteria</taxon>
        <taxon>Pseudomonadales</taxon>
        <taxon>Pseudomonadaceae</taxon>
        <taxon>Azorhizophilus</taxon>
    </lineage>
</organism>
<protein>
    <submittedName>
        <fullName evidence="1">DUF2218 domain-containing protein</fullName>
    </submittedName>
</protein>
<gene>
    <name evidence="1" type="ORF">ACFFGX_18480</name>
</gene>
<dbReference type="Pfam" id="PF09981">
    <property type="entry name" value="DUF2218"/>
    <property type="match status" value="1"/>
</dbReference>
<evidence type="ECO:0000313" key="2">
    <source>
        <dbReference type="Proteomes" id="UP001589891"/>
    </source>
</evidence>
<dbReference type="RefSeq" id="WP_376948220.1">
    <property type="nucleotide sequence ID" value="NZ_CP171449.1"/>
</dbReference>
<dbReference type="Proteomes" id="UP001589891">
    <property type="component" value="Unassembled WGS sequence"/>
</dbReference>
<comment type="caution">
    <text evidence="1">The sequence shown here is derived from an EMBL/GenBank/DDBJ whole genome shotgun (WGS) entry which is preliminary data.</text>
</comment>
<sequence>MSVSSVHIATQDPSRLIRRLCKHWAHKYPVSFDERQGEIQLALGHCLLRASDGLLDVRLQASDAEQASFFRQVVAEHLQRMAGGETLDFVWRDDEAGIAPGEGKD</sequence>
<dbReference type="PIRSF" id="PIRSF028291">
    <property type="entry name" value="UCP028291"/>
    <property type="match status" value="1"/>
</dbReference>
<evidence type="ECO:0000313" key="1">
    <source>
        <dbReference type="EMBL" id="MFC0711450.1"/>
    </source>
</evidence>
<accession>A0ABV6ST04</accession>
<dbReference type="InterPro" id="IPR014543">
    <property type="entry name" value="UCP028291"/>
</dbReference>
<dbReference type="Gene3D" id="3.30.310.50">
    <property type="entry name" value="Alpha-D-phosphohexomutase, C-terminal domain"/>
    <property type="match status" value="1"/>
</dbReference>
<keyword evidence="2" id="KW-1185">Reference proteome</keyword>